<reference evidence="3" key="1">
    <citation type="submission" date="2017-02" db="UniProtKB">
        <authorList>
            <consortium name="WormBaseParasite"/>
        </authorList>
    </citation>
    <scope>IDENTIFICATION</scope>
</reference>
<organism evidence="3">
    <name type="scientific">Taenia asiatica</name>
    <name type="common">Asian tapeworm</name>
    <dbReference type="NCBI Taxonomy" id="60517"/>
    <lineage>
        <taxon>Eukaryota</taxon>
        <taxon>Metazoa</taxon>
        <taxon>Spiralia</taxon>
        <taxon>Lophotrochozoa</taxon>
        <taxon>Platyhelminthes</taxon>
        <taxon>Cestoda</taxon>
        <taxon>Eucestoda</taxon>
        <taxon>Cyclophyllidea</taxon>
        <taxon>Taeniidae</taxon>
        <taxon>Taenia</taxon>
    </lineage>
</organism>
<sequence length="73" mass="8020">MDSIVVGMRAVVDMKWMLPLKVDIGASTAVVNVCRGVQCRTRPSANESIKQGPTALKFVHTFQVMLLAEMGWV</sequence>
<proteinExistence type="predicted"/>
<keyword evidence="2" id="KW-1185">Reference proteome</keyword>
<evidence type="ECO:0000313" key="1">
    <source>
        <dbReference type="EMBL" id="VDK44730.1"/>
    </source>
</evidence>
<evidence type="ECO:0000313" key="2">
    <source>
        <dbReference type="Proteomes" id="UP000282613"/>
    </source>
</evidence>
<protein>
    <submittedName>
        <fullName evidence="3">Secreted protein</fullName>
    </submittedName>
</protein>
<dbReference type="EMBL" id="UYRS01019335">
    <property type="protein sequence ID" value="VDK44730.1"/>
    <property type="molecule type" value="Genomic_DNA"/>
</dbReference>
<dbReference type="WBParaSite" id="TASK_0000966501-mRNA-1">
    <property type="protein sequence ID" value="TASK_0000966501-mRNA-1"/>
    <property type="gene ID" value="TASK_0000966501"/>
</dbReference>
<dbReference type="AlphaFoldDB" id="A0A0R3WFM2"/>
<name>A0A0R3WFM2_TAEAS</name>
<evidence type="ECO:0000313" key="3">
    <source>
        <dbReference type="WBParaSite" id="TASK_0000966501-mRNA-1"/>
    </source>
</evidence>
<accession>A0A0R3WFM2</accession>
<gene>
    <name evidence="1" type="ORF">TASK_LOCUS9666</name>
</gene>
<reference evidence="1 2" key="2">
    <citation type="submission" date="2018-11" db="EMBL/GenBank/DDBJ databases">
        <authorList>
            <consortium name="Pathogen Informatics"/>
        </authorList>
    </citation>
    <scope>NUCLEOTIDE SEQUENCE [LARGE SCALE GENOMIC DNA]</scope>
</reference>
<dbReference type="Proteomes" id="UP000282613">
    <property type="component" value="Unassembled WGS sequence"/>
</dbReference>